<protein>
    <submittedName>
        <fullName evidence="1">Uncharacterized protein</fullName>
    </submittedName>
</protein>
<reference evidence="1" key="1">
    <citation type="journal article" date="2023" name="G3 (Bethesda)">
        <title>A reference genome for the long-term kleptoplast-retaining sea slug Elysia crispata morphotype clarki.</title>
        <authorList>
            <person name="Eastman K.E."/>
            <person name="Pendleton A.L."/>
            <person name="Shaikh M.A."/>
            <person name="Suttiyut T."/>
            <person name="Ogas R."/>
            <person name="Tomko P."/>
            <person name="Gavelis G."/>
            <person name="Widhalm J.R."/>
            <person name="Wisecaver J.H."/>
        </authorList>
    </citation>
    <scope>NUCLEOTIDE SEQUENCE</scope>
    <source>
        <strain evidence="1">ECLA1</strain>
    </source>
</reference>
<name>A0AAE1CYT4_9GAST</name>
<dbReference type="EMBL" id="JAWDGP010006169">
    <property type="protein sequence ID" value="KAK3746070.1"/>
    <property type="molecule type" value="Genomic_DNA"/>
</dbReference>
<accession>A0AAE1CYT4</accession>
<proteinExistence type="predicted"/>
<organism evidence="1 2">
    <name type="scientific">Elysia crispata</name>
    <name type="common">lettuce slug</name>
    <dbReference type="NCBI Taxonomy" id="231223"/>
    <lineage>
        <taxon>Eukaryota</taxon>
        <taxon>Metazoa</taxon>
        <taxon>Spiralia</taxon>
        <taxon>Lophotrochozoa</taxon>
        <taxon>Mollusca</taxon>
        <taxon>Gastropoda</taxon>
        <taxon>Heterobranchia</taxon>
        <taxon>Euthyneura</taxon>
        <taxon>Panpulmonata</taxon>
        <taxon>Sacoglossa</taxon>
        <taxon>Placobranchoidea</taxon>
        <taxon>Plakobranchidae</taxon>
        <taxon>Elysia</taxon>
    </lineage>
</organism>
<evidence type="ECO:0000313" key="2">
    <source>
        <dbReference type="Proteomes" id="UP001283361"/>
    </source>
</evidence>
<dbReference type="Proteomes" id="UP001283361">
    <property type="component" value="Unassembled WGS sequence"/>
</dbReference>
<gene>
    <name evidence="1" type="ORF">RRG08_065235</name>
</gene>
<evidence type="ECO:0000313" key="1">
    <source>
        <dbReference type="EMBL" id="KAK3746070.1"/>
    </source>
</evidence>
<keyword evidence="2" id="KW-1185">Reference proteome</keyword>
<sequence>MALTVLDGAAESSASSLFSWRTRLVGRGTLPTEIAATMDNADQVVLGCLLVAWSKMKKNNAHQLGKEIWHKRLQVGLWNSTGARPVSSPSQIDLLPEDQRVEPGVIWVRVVREEAG</sequence>
<dbReference type="AlphaFoldDB" id="A0AAE1CYT4"/>
<comment type="caution">
    <text evidence="1">The sequence shown here is derived from an EMBL/GenBank/DDBJ whole genome shotgun (WGS) entry which is preliminary data.</text>
</comment>